<dbReference type="Proteomes" id="UP000469346">
    <property type="component" value="Unassembled WGS sequence"/>
</dbReference>
<comment type="caution">
    <text evidence="3">The sequence shown here is derived from an EMBL/GenBank/DDBJ whole genome shotgun (WGS) entry which is preliminary data.</text>
</comment>
<dbReference type="SMART" id="SM00746">
    <property type="entry name" value="TRASH"/>
    <property type="match status" value="1"/>
</dbReference>
<accession>A0A6N9TQ37</accession>
<sequence>MRFLLFLALLFGIYYVAKALFGGISGGGRARRRAGPRPGGNPPPITDELVRDPVCGVYVPRRDALRLERQGRTYHFCSRECRRRFRERSGADDQG</sequence>
<gene>
    <name evidence="3" type="ORF">G3N55_11100</name>
</gene>
<evidence type="ECO:0000313" key="3">
    <source>
        <dbReference type="EMBL" id="NDY43385.1"/>
    </source>
</evidence>
<feature type="domain" description="TRASH" evidence="2">
    <location>
        <begin position="52"/>
        <end position="89"/>
    </location>
</feature>
<keyword evidence="4" id="KW-1185">Reference proteome</keyword>
<protein>
    <submittedName>
        <fullName evidence="3">YHS domain-containing protein</fullName>
    </submittedName>
</protein>
<proteinExistence type="predicted"/>
<dbReference type="RefSeq" id="WP_163299535.1">
    <property type="nucleotide sequence ID" value="NZ_JAAGRR010000161.1"/>
</dbReference>
<dbReference type="AlphaFoldDB" id="A0A6N9TQ37"/>
<evidence type="ECO:0000259" key="2">
    <source>
        <dbReference type="SMART" id="SM00746"/>
    </source>
</evidence>
<evidence type="ECO:0000256" key="1">
    <source>
        <dbReference type="SAM" id="MobiDB-lite"/>
    </source>
</evidence>
<reference evidence="3 4" key="1">
    <citation type="submission" date="2020-02" db="EMBL/GenBank/DDBJ databases">
        <title>Comparative genomics of sulfur disproportionating microorganisms.</title>
        <authorList>
            <person name="Ward L.M."/>
            <person name="Bertran E."/>
            <person name="Johnston D.T."/>
        </authorList>
    </citation>
    <scope>NUCLEOTIDE SEQUENCE [LARGE SCALE GENOMIC DNA]</scope>
    <source>
        <strain evidence="3 4">DSM 100025</strain>
    </source>
</reference>
<dbReference type="Pfam" id="PF04945">
    <property type="entry name" value="YHS"/>
    <property type="match status" value="1"/>
</dbReference>
<feature type="region of interest" description="Disordered" evidence="1">
    <location>
        <begin position="26"/>
        <end position="47"/>
    </location>
</feature>
<dbReference type="InterPro" id="IPR007029">
    <property type="entry name" value="YHS_dom"/>
</dbReference>
<dbReference type="InterPro" id="IPR011017">
    <property type="entry name" value="TRASH_dom"/>
</dbReference>
<name>A0A6N9TQ37_DISTH</name>
<evidence type="ECO:0000313" key="4">
    <source>
        <dbReference type="Proteomes" id="UP000469346"/>
    </source>
</evidence>
<organism evidence="3 4">
    <name type="scientific">Dissulfurirhabdus thermomarina</name>
    <dbReference type="NCBI Taxonomy" id="1765737"/>
    <lineage>
        <taxon>Bacteria</taxon>
        <taxon>Deltaproteobacteria</taxon>
        <taxon>Dissulfurirhabdaceae</taxon>
        <taxon>Dissulfurirhabdus</taxon>
    </lineage>
</organism>
<dbReference type="EMBL" id="JAAGRR010000161">
    <property type="protein sequence ID" value="NDY43385.1"/>
    <property type="molecule type" value="Genomic_DNA"/>
</dbReference>